<reference evidence="8" key="1">
    <citation type="submission" date="2025-08" db="UniProtKB">
        <authorList>
            <consortium name="Ensembl"/>
        </authorList>
    </citation>
    <scope>IDENTIFICATION</scope>
</reference>
<evidence type="ECO:0000256" key="1">
    <source>
        <dbReference type="ARBA" id="ARBA00004141"/>
    </source>
</evidence>
<evidence type="ECO:0000256" key="2">
    <source>
        <dbReference type="ARBA" id="ARBA00005787"/>
    </source>
</evidence>
<evidence type="ECO:0000313" key="9">
    <source>
        <dbReference type="Proteomes" id="UP000694388"/>
    </source>
</evidence>
<feature type="signal peptide" evidence="7">
    <location>
        <begin position="1"/>
        <end position="21"/>
    </location>
</feature>
<feature type="chain" id="PRO_5034403855" evidence="7">
    <location>
        <begin position="22"/>
        <end position="198"/>
    </location>
</feature>
<keyword evidence="4 6" id="KW-1133">Transmembrane helix</keyword>
<evidence type="ECO:0000313" key="8">
    <source>
        <dbReference type="Ensembl" id="ENSEBUP00000014450.1"/>
    </source>
</evidence>
<proteinExistence type="inferred from homology"/>
<reference evidence="8" key="2">
    <citation type="submission" date="2025-09" db="UniProtKB">
        <authorList>
            <consortium name="Ensembl"/>
        </authorList>
    </citation>
    <scope>IDENTIFICATION</scope>
</reference>
<dbReference type="Pfam" id="PF25807">
    <property type="entry name" value="Clarin-2"/>
    <property type="match status" value="1"/>
</dbReference>
<comment type="similarity">
    <text evidence="2">Belongs to the clarin family.</text>
</comment>
<keyword evidence="7" id="KW-0732">Signal</keyword>
<keyword evidence="9" id="KW-1185">Reference proteome</keyword>
<sequence>MWWVWHRVPLSVAAFLALCAAISLTVALNGPPWLQSRLRCPDAANLVNASQPHELEAFTGWMVLGPWQGSMMWQCGLGPRSSERCDCSQFACIDCVFHLSDLPVVFPSMSLILLWASASLAGLMSKVANAPPPPPHPLVPSGVQAASGTWLVLAGGIVPSLLAAFSVWASGMPPPLPRAQKPPPPLDRPHPALPELLY</sequence>
<keyword evidence="3 6" id="KW-0812">Transmembrane</keyword>
<name>A0A8C4QEW6_EPTBU</name>
<protein>
    <submittedName>
        <fullName evidence="8">Uncharacterized protein</fullName>
    </submittedName>
</protein>
<evidence type="ECO:0000256" key="4">
    <source>
        <dbReference type="ARBA" id="ARBA00022989"/>
    </source>
</evidence>
<feature type="transmembrane region" description="Helical" evidence="6">
    <location>
        <begin position="104"/>
        <end position="124"/>
    </location>
</feature>
<organism evidence="8 9">
    <name type="scientific">Eptatretus burgeri</name>
    <name type="common">Inshore hagfish</name>
    <dbReference type="NCBI Taxonomy" id="7764"/>
    <lineage>
        <taxon>Eukaryota</taxon>
        <taxon>Metazoa</taxon>
        <taxon>Chordata</taxon>
        <taxon>Craniata</taxon>
        <taxon>Vertebrata</taxon>
        <taxon>Cyclostomata</taxon>
        <taxon>Myxini</taxon>
        <taxon>Myxiniformes</taxon>
        <taxon>Myxinidae</taxon>
        <taxon>Eptatretinae</taxon>
        <taxon>Eptatretus</taxon>
    </lineage>
</organism>
<dbReference type="Proteomes" id="UP000694388">
    <property type="component" value="Unplaced"/>
</dbReference>
<evidence type="ECO:0000256" key="6">
    <source>
        <dbReference type="SAM" id="Phobius"/>
    </source>
</evidence>
<dbReference type="InterPro" id="IPR026748">
    <property type="entry name" value="Clarin"/>
</dbReference>
<keyword evidence="5 6" id="KW-0472">Membrane</keyword>
<dbReference type="Ensembl" id="ENSEBUT00000015026.1">
    <property type="protein sequence ID" value="ENSEBUP00000014450.1"/>
    <property type="gene ID" value="ENSEBUG00000009106.1"/>
</dbReference>
<evidence type="ECO:0000256" key="5">
    <source>
        <dbReference type="ARBA" id="ARBA00023136"/>
    </source>
</evidence>
<accession>A0A8C4QEW6</accession>
<comment type="subcellular location">
    <subcellularLocation>
        <location evidence="1">Membrane</location>
        <topology evidence="1">Multi-pass membrane protein</topology>
    </subcellularLocation>
</comment>
<evidence type="ECO:0000256" key="3">
    <source>
        <dbReference type="ARBA" id="ARBA00022692"/>
    </source>
</evidence>
<dbReference type="AlphaFoldDB" id="A0A8C4QEW6"/>
<evidence type="ECO:0000256" key="7">
    <source>
        <dbReference type="SAM" id="SignalP"/>
    </source>
</evidence>
<feature type="transmembrane region" description="Helical" evidence="6">
    <location>
        <begin position="145"/>
        <end position="168"/>
    </location>
</feature>